<evidence type="ECO:0000313" key="6">
    <source>
        <dbReference type="EMBL" id="EDM27676.1"/>
    </source>
</evidence>
<evidence type="ECO:0000256" key="1">
    <source>
        <dbReference type="ARBA" id="ARBA00022723"/>
    </source>
</evidence>
<keyword evidence="1" id="KW-0479">Metal-binding</keyword>
<keyword evidence="2" id="KW-0378">Hydrolase</keyword>
<evidence type="ECO:0000256" key="2">
    <source>
        <dbReference type="ARBA" id="ARBA00022801"/>
    </source>
</evidence>
<keyword evidence="3" id="KW-0408">Iron</keyword>
<dbReference type="PANTHER" id="PTHR42988:SF2">
    <property type="entry name" value="CYCLIC NUCLEOTIDE PHOSPHODIESTERASE CBUA0032-RELATED"/>
    <property type="match status" value="1"/>
</dbReference>
<dbReference type="Proteomes" id="UP000004947">
    <property type="component" value="Unassembled WGS sequence"/>
</dbReference>
<keyword evidence="7" id="KW-1185">Reference proteome</keyword>
<dbReference type="Gene3D" id="3.60.21.10">
    <property type="match status" value="1"/>
</dbReference>
<dbReference type="OrthoDB" id="9794568at2"/>
<dbReference type="STRING" id="313628.LNTAR_20758"/>
<dbReference type="SUPFAM" id="SSF56300">
    <property type="entry name" value="Metallo-dependent phosphatases"/>
    <property type="match status" value="1"/>
</dbReference>
<gene>
    <name evidence="6" type="ORF">LNTAR_20758</name>
</gene>
<dbReference type="EMBL" id="ABCK01000008">
    <property type="protein sequence ID" value="EDM27676.1"/>
    <property type="molecule type" value="Genomic_DNA"/>
</dbReference>
<dbReference type="PANTHER" id="PTHR42988">
    <property type="entry name" value="PHOSPHOHYDROLASE"/>
    <property type="match status" value="1"/>
</dbReference>
<comment type="similarity">
    <text evidence="4">Belongs to the cyclic nucleotide phosphodiesterase class-III family.</text>
</comment>
<dbReference type="eggNOG" id="COG1409">
    <property type="taxonomic scope" value="Bacteria"/>
</dbReference>
<dbReference type="GO" id="GO:0016787">
    <property type="term" value="F:hydrolase activity"/>
    <property type="evidence" value="ECO:0007669"/>
    <property type="project" value="UniProtKB-KW"/>
</dbReference>
<dbReference type="AlphaFoldDB" id="A6DL74"/>
<dbReference type="GO" id="GO:0046872">
    <property type="term" value="F:metal ion binding"/>
    <property type="evidence" value="ECO:0007669"/>
    <property type="project" value="UniProtKB-KW"/>
</dbReference>
<dbReference type="RefSeq" id="WP_007278634.1">
    <property type="nucleotide sequence ID" value="NZ_ABCK01000008.1"/>
</dbReference>
<dbReference type="Pfam" id="PF00149">
    <property type="entry name" value="Metallophos"/>
    <property type="match status" value="1"/>
</dbReference>
<reference evidence="6 7" key="1">
    <citation type="journal article" date="2010" name="J. Bacteriol.">
        <title>Genome sequence of Lentisphaera araneosa HTCC2155T, the type species of the order Lentisphaerales in the phylum Lentisphaerae.</title>
        <authorList>
            <person name="Thrash J.C."/>
            <person name="Cho J.C."/>
            <person name="Vergin K.L."/>
            <person name="Morris R.M."/>
            <person name="Giovannoni S.J."/>
        </authorList>
    </citation>
    <scope>NUCLEOTIDE SEQUENCE [LARGE SCALE GENOMIC DNA]</scope>
    <source>
        <strain evidence="6 7">HTCC2155</strain>
    </source>
</reference>
<dbReference type="InterPro" id="IPR004843">
    <property type="entry name" value="Calcineurin-like_PHP"/>
</dbReference>
<sequence length="264" mass="30019">MKIIHFSDIHEGAFPAPSSFFSKRLFGGSNYVFRRKKTVNWSRLDKLTEYVEQEGFDYAIISGDFTSTGSVREFEMVKKRLEKLHAIEGLKILAVPGNHDNYIDCSKSYKALEDFITWLTKGLVKNFPLRIEEGEVVFYLSNHAVPRPVQLSSGFVNEETHERLVEWSSKDEQKTKIAIGHYPLLNGEGNSLPEHKLLVDGEKVHKLLQSGAIDINLCGHIHHAFLREETGGSKEICAGSLTMGRKANILEIDGRRIEQTWKIF</sequence>
<dbReference type="InterPro" id="IPR029052">
    <property type="entry name" value="Metallo-depent_PP-like"/>
</dbReference>
<proteinExistence type="inferred from homology"/>
<protein>
    <recommendedName>
        <fullName evidence="5">Calcineurin-like phosphoesterase domain-containing protein</fullName>
    </recommendedName>
</protein>
<comment type="caution">
    <text evidence="6">The sequence shown here is derived from an EMBL/GenBank/DDBJ whole genome shotgun (WGS) entry which is preliminary data.</text>
</comment>
<name>A6DL74_9BACT</name>
<organism evidence="6 7">
    <name type="scientific">Lentisphaera araneosa HTCC2155</name>
    <dbReference type="NCBI Taxonomy" id="313628"/>
    <lineage>
        <taxon>Bacteria</taxon>
        <taxon>Pseudomonadati</taxon>
        <taxon>Lentisphaerota</taxon>
        <taxon>Lentisphaeria</taxon>
        <taxon>Lentisphaerales</taxon>
        <taxon>Lentisphaeraceae</taxon>
        <taxon>Lentisphaera</taxon>
    </lineage>
</organism>
<feature type="domain" description="Calcineurin-like phosphoesterase" evidence="5">
    <location>
        <begin position="1"/>
        <end position="223"/>
    </location>
</feature>
<evidence type="ECO:0000259" key="5">
    <source>
        <dbReference type="Pfam" id="PF00149"/>
    </source>
</evidence>
<evidence type="ECO:0000256" key="4">
    <source>
        <dbReference type="ARBA" id="ARBA00025742"/>
    </source>
</evidence>
<evidence type="ECO:0000256" key="3">
    <source>
        <dbReference type="ARBA" id="ARBA00023004"/>
    </source>
</evidence>
<evidence type="ECO:0000313" key="7">
    <source>
        <dbReference type="Proteomes" id="UP000004947"/>
    </source>
</evidence>
<accession>A6DL74</accession>
<dbReference type="InterPro" id="IPR050884">
    <property type="entry name" value="CNP_phosphodiesterase-III"/>
</dbReference>